<feature type="compositionally biased region" description="Low complexity" evidence="4">
    <location>
        <begin position="142"/>
        <end position="152"/>
    </location>
</feature>
<dbReference type="Proteomes" id="UP000053890">
    <property type="component" value="Unassembled WGS sequence"/>
</dbReference>
<feature type="region of interest" description="Disordered" evidence="4">
    <location>
        <begin position="176"/>
        <end position="196"/>
    </location>
</feature>
<comment type="similarity">
    <text evidence="1">Belongs to the ATG101 family.</text>
</comment>
<dbReference type="GO" id="GO:0000407">
    <property type="term" value="C:phagophore assembly site"/>
    <property type="evidence" value="ECO:0007669"/>
    <property type="project" value="TreeGrafter"/>
</dbReference>
<dbReference type="EMBL" id="KQ474076">
    <property type="protein sequence ID" value="KPV76146.1"/>
    <property type="molecule type" value="Genomic_DNA"/>
</dbReference>
<dbReference type="OMA" id="WEGWCVE"/>
<sequence length="333" mass="35044">MASTGTPSARLDVFQASIAVERSWVRDVVRAVLGTILFYRVAGNLQPASISVAGVTFPTPAEPELDELLSTKVDLLVRLLLDGPAASEPASRRAKLFVSLYPTPLPPPPPLPSSRPRCHPTPSGASRSASPASTDTRPGPSPSRRAGPVTLAQAAPAAVSSALGWFSASARAALSGGTDAQENSSGDGPAADDGQEDEVRTLELLEGRGVKPWEGWCVEFEVIGEAQGSRSRAATATEERLRAQLHDFLLRSLEFTMHKTAHVPPITTTERMPYGILMLVNPSSLPFLPPKAVVTDVAAFPALHRALVSAGRERGGGGAIVGERRATSVGGRW</sequence>
<dbReference type="GeneID" id="28976666"/>
<dbReference type="OrthoDB" id="10259639at2759"/>
<evidence type="ECO:0000256" key="3">
    <source>
        <dbReference type="ARBA" id="ARBA00023006"/>
    </source>
</evidence>
<proteinExistence type="inferred from homology"/>
<dbReference type="PANTHER" id="PTHR13292">
    <property type="entry name" value="AUTOPHAGY-RELATED PROTEIN 101"/>
    <property type="match status" value="1"/>
</dbReference>
<dbReference type="GO" id="GO:1990316">
    <property type="term" value="C:Atg1/ULK1 kinase complex"/>
    <property type="evidence" value="ECO:0007669"/>
    <property type="project" value="TreeGrafter"/>
</dbReference>
<dbReference type="Pfam" id="PF07855">
    <property type="entry name" value="ATG101"/>
    <property type="match status" value="2"/>
</dbReference>
<evidence type="ECO:0000256" key="1">
    <source>
        <dbReference type="ARBA" id="ARBA00007130"/>
    </source>
</evidence>
<name>A0A194S9R9_RHOGW</name>
<keyword evidence="6" id="KW-1185">Reference proteome</keyword>
<feature type="region of interest" description="Disordered" evidence="4">
    <location>
        <begin position="107"/>
        <end position="152"/>
    </location>
</feature>
<dbReference type="GO" id="GO:0000045">
    <property type="term" value="P:autophagosome assembly"/>
    <property type="evidence" value="ECO:0007669"/>
    <property type="project" value="TreeGrafter"/>
</dbReference>
<dbReference type="InterPro" id="IPR012445">
    <property type="entry name" value="ATG101"/>
</dbReference>
<feature type="compositionally biased region" description="Low complexity" evidence="4">
    <location>
        <begin position="120"/>
        <end position="133"/>
    </location>
</feature>
<dbReference type="RefSeq" id="XP_018272195.1">
    <property type="nucleotide sequence ID" value="XM_018416218.1"/>
</dbReference>
<accession>A0A194S9R9</accession>
<protein>
    <recommendedName>
        <fullName evidence="2">Autophagy-related protein 101</fullName>
    </recommendedName>
</protein>
<evidence type="ECO:0000256" key="4">
    <source>
        <dbReference type="SAM" id="MobiDB-lite"/>
    </source>
</evidence>
<keyword evidence="3" id="KW-0072">Autophagy</keyword>
<evidence type="ECO:0000313" key="6">
    <source>
        <dbReference type="Proteomes" id="UP000053890"/>
    </source>
</evidence>
<dbReference type="PANTHER" id="PTHR13292:SF0">
    <property type="entry name" value="AUTOPHAGY-RELATED PROTEIN 101"/>
    <property type="match status" value="1"/>
</dbReference>
<evidence type="ECO:0000313" key="5">
    <source>
        <dbReference type="EMBL" id="KPV76146.1"/>
    </source>
</evidence>
<organism evidence="5 6">
    <name type="scientific">Rhodotorula graminis (strain WP1)</name>
    <dbReference type="NCBI Taxonomy" id="578459"/>
    <lineage>
        <taxon>Eukaryota</taxon>
        <taxon>Fungi</taxon>
        <taxon>Dikarya</taxon>
        <taxon>Basidiomycota</taxon>
        <taxon>Pucciniomycotina</taxon>
        <taxon>Microbotryomycetes</taxon>
        <taxon>Sporidiobolales</taxon>
        <taxon>Sporidiobolaceae</taxon>
        <taxon>Rhodotorula</taxon>
    </lineage>
</organism>
<gene>
    <name evidence="5" type="ORF">RHOBADRAFT_52192</name>
</gene>
<dbReference type="AlphaFoldDB" id="A0A194S9R9"/>
<evidence type="ECO:0000256" key="2">
    <source>
        <dbReference type="ARBA" id="ARBA00018874"/>
    </source>
</evidence>
<reference evidence="5 6" key="1">
    <citation type="journal article" date="2015" name="Front. Microbiol.">
        <title>Genome sequence of the plant growth promoting endophytic yeast Rhodotorula graminis WP1.</title>
        <authorList>
            <person name="Firrincieli A."/>
            <person name="Otillar R."/>
            <person name="Salamov A."/>
            <person name="Schmutz J."/>
            <person name="Khan Z."/>
            <person name="Redman R.S."/>
            <person name="Fleck N.D."/>
            <person name="Lindquist E."/>
            <person name="Grigoriev I.V."/>
            <person name="Doty S.L."/>
        </authorList>
    </citation>
    <scope>NUCLEOTIDE SEQUENCE [LARGE SCALE GENOMIC DNA]</scope>
    <source>
        <strain evidence="5 6">WP1</strain>
    </source>
</reference>
<dbReference type="GO" id="GO:0019901">
    <property type="term" value="F:protein kinase binding"/>
    <property type="evidence" value="ECO:0007669"/>
    <property type="project" value="TreeGrafter"/>
</dbReference>
<dbReference type="STRING" id="578459.A0A194S9R9"/>